<gene>
    <name evidence="3" type="ORF">QJ036_03475</name>
</gene>
<feature type="compositionally biased region" description="Basic and acidic residues" evidence="1">
    <location>
        <begin position="65"/>
        <end position="74"/>
    </location>
</feature>
<comment type="caution">
    <text evidence="3">The sequence shown here is derived from an EMBL/GenBank/DDBJ whole genome shotgun (WGS) entry which is preliminary data.</text>
</comment>
<feature type="compositionally biased region" description="Polar residues" evidence="1">
    <location>
        <begin position="76"/>
        <end position="92"/>
    </location>
</feature>
<keyword evidence="4" id="KW-1185">Reference proteome</keyword>
<dbReference type="RefSeq" id="WP_283230047.1">
    <property type="nucleotide sequence ID" value="NZ_JASGBQ010000003.1"/>
</dbReference>
<evidence type="ECO:0000313" key="3">
    <source>
        <dbReference type="EMBL" id="MDI9241539.1"/>
    </source>
</evidence>
<organism evidence="3 4">
    <name type="scientific">Fusibacillus kribbianus</name>
    <dbReference type="NCBI Taxonomy" id="3044208"/>
    <lineage>
        <taxon>Bacteria</taxon>
        <taxon>Bacillati</taxon>
        <taxon>Bacillota</taxon>
        <taxon>Clostridia</taxon>
        <taxon>Lachnospirales</taxon>
        <taxon>Lachnospiraceae</taxon>
        <taxon>Fusibacillus</taxon>
    </lineage>
</organism>
<evidence type="ECO:0000256" key="1">
    <source>
        <dbReference type="SAM" id="MobiDB-lite"/>
    </source>
</evidence>
<dbReference type="Proteomes" id="UP001300383">
    <property type="component" value="Unassembled WGS sequence"/>
</dbReference>
<feature type="region of interest" description="Disordered" evidence="1">
    <location>
        <begin position="45"/>
        <end position="124"/>
    </location>
</feature>
<keyword evidence="2" id="KW-0472">Membrane</keyword>
<dbReference type="AlphaFoldDB" id="A0AAP4EWJ3"/>
<reference evidence="3 4" key="1">
    <citation type="submission" date="2023-05" db="EMBL/GenBank/DDBJ databases">
        <title>[ruminococcus] sp. nov., isolated from a pig farm feces dump.</title>
        <authorList>
            <person name="Chang Y.-H."/>
        </authorList>
    </citation>
    <scope>NUCLEOTIDE SEQUENCE [LARGE SCALE GENOMIC DNA]</scope>
    <source>
        <strain evidence="3 4">YH-rum2234</strain>
    </source>
</reference>
<feature type="compositionally biased region" description="Low complexity" evidence="1">
    <location>
        <begin position="104"/>
        <end position="124"/>
    </location>
</feature>
<evidence type="ECO:0000256" key="2">
    <source>
        <dbReference type="SAM" id="Phobius"/>
    </source>
</evidence>
<protein>
    <submittedName>
        <fullName evidence="3">Uncharacterized protein</fullName>
    </submittedName>
</protein>
<keyword evidence="2" id="KW-1133">Transmembrane helix</keyword>
<keyword evidence="2" id="KW-0812">Transmembrane</keyword>
<name>A0AAP4EWJ3_9FIRM</name>
<accession>A0AAP4EWJ3</accession>
<feature type="compositionally biased region" description="Basic and acidic residues" evidence="1">
    <location>
        <begin position="45"/>
        <end position="58"/>
    </location>
</feature>
<proteinExistence type="predicted"/>
<dbReference type="EMBL" id="JASGBQ010000003">
    <property type="protein sequence ID" value="MDI9241539.1"/>
    <property type="molecule type" value="Genomic_DNA"/>
</dbReference>
<sequence length="314" mass="33148">MGKRITKKNKKNRNLSMIAAVSVLIIIAIVLIVLVAKIISAKRENNRDKTETVVEETKNSTIGETEEKTEEKTEGVTGQDSASSSGETENWSGNGGAAANPIQNSGSLGNLTGGSESSGQSVSGSVSFPCQLDSGLTVTKIAGYDGVFIEDGSDTDISGVAAMAVTNNGSSNVEYAEITAVQGDRSLLFKVSALPAGATVVAMEANKASFEEGDYSSITAEVAGLDKFELSEDQIRIKDNGDNTLTVTNISGQDIPCVRLFYKYCMEDDIYVGGIAYMAKLTDLQPDQSKTVSPSHFVSGSSEVLMVRTYDSAE</sequence>
<feature type="transmembrane region" description="Helical" evidence="2">
    <location>
        <begin position="15"/>
        <end position="39"/>
    </location>
</feature>
<evidence type="ECO:0000313" key="4">
    <source>
        <dbReference type="Proteomes" id="UP001300383"/>
    </source>
</evidence>